<gene>
    <name evidence="1" type="ORF">B0H67DRAFT_548886</name>
</gene>
<organism evidence="1 2">
    <name type="scientific">Lasiosphaeris hirsuta</name>
    <dbReference type="NCBI Taxonomy" id="260670"/>
    <lineage>
        <taxon>Eukaryota</taxon>
        <taxon>Fungi</taxon>
        <taxon>Dikarya</taxon>
        <taxon>Ascomycota</taxon>
        <taxon>Pezizomycotina</taxon>
        <taxon>Sordariomycetes</taxon>
        <taxon>Sordariomycetidae</taxon>
        <taxon>Sordariales</taxon>
        <taxon>Lasiosphaeriaceae</taxon>
        <taxon>Lasiosphaeris</taxon>
    </lineage>
</organism>
<dbReference type="Proteomes" id="UP001172102">
    <property type="component" value="Unassembled WGS sequence"/>
</dbReference>
<reference evidence="1" key="1">
    <citation type="submission" date="2023-06" db="EMBL/GenBank/DDBJ databases">
        <title>Genome-scale phylogeny and comparative genomics of the fungal order Sordariales.</title>
        <authorList>
            <consortium name="Lawrence Berkeley National Laboratory"/>
            <person name="Hensen N."/>
            <person name="Bonometti L."/>
            <person name="Westerberg I."/>
            <person name="Brannstrom I.O."/>
            <person name="Guillou S."/>
            <person name="Cros-Aarteil S."/>
            <person name="Calhoun S."/>
            <person name="Haridas S."/>
            <person name="Kuo A."/>
            <person name="Mondo S."/>
            <person name="Pangilinan J."/>
            <person name="Riley R."/>
            <person name="Labutti K."/>
            <person name="Andreopoulos B."/>
            <person name="Lipzen A."/>
            <person name="Chen C."/>
            <person name="Yanf M."/>
            <person name="Daum C."/>
            <person name="Ng V."/>
            <person name="Clum A."/>
            <person name="Steindorff A."/>
            <person name="Ohm R."/>
            <person name="Martin F."/>
            <person name="Silar P."/>
            <person name="Natvig D."/>
            <person name="Lalanne C."/>
            <person name="Gautier V."/>
            <person name="Ament-Velasquez S.L."/>
            <person name="Kruys A."/>
            <person name="Hutchinson M.I."/>
            <person name="Powell A.J."/>
            <person name="Barry K."/>
            <person name="Miller A.N."/>
            <person name="Grigoriev I.V."/>
            <person name="Debuchy R."/>
            <person name="Gladieux P."/>
            <person name="Thoren M.H."/>
            <person name="Johannesson H."/>
        </authorList>
    </citation>
    <scope>NUCLEOTIDE SEQUENCE</scope>
    <source>
        <strain evidence="1">SMH4607-1</strain>
    </source>
</reference>
<accession>A0AA40E8R5</accession>
<proteinExistence type="predicted"/>
<dbReference type="EMBL" id="JAUKUA010000001">
    <property type="protein sequence ID" value="KAK0731060.1"/>
    <property type="molecule type" value="Genomic_DNA"/>
</dbReference>
<dbReference type="AlphaFoldDB" id="A0AA40E8R5"/>
<comment type="caution">
    <text evidence="1">The sequence shown here is derived from an EMBL/GenBank/DDBJ whole genome shotgun (WGS) entry which is preliminary data.</text>
</comment>
<protein>
    <submittedName>
        <fullName evidence="1">Uncharacterized protein</fullName>
    </submittedName>
</protein>
<evidence type="ECO:0000313" key="2">
    <source>
        <dbReference type="Proteomes" id="UP001172102"/>
    </source>
</evidence>
<keyword evidence="2" id="KW-1185">Reference proteome</keyword>
<name>A0AA40E8R5_9PEZI</name>
<sequence>MAQHGFAPAVLATPERNFPRDFQQNAYTWCVISVDAPEWYFCPVYKTILGKQEDFDKICSETPIALAPGLFDVPKADTPPPIDFLRSLPEVDTAGFWGIYALVMEKLGFPVKLCVGSGTNARDRVLGRMRDYDRQQLLPRFVKLAPEAGYTITHRGLLC</sequence>
<evidence type="ECO:0000313" key="1">
    <source>
        <dbReference type="EMBL" id="KAK0731060.1"/>
    </source>
</evidence>